<proteinExistence type="predicted"/>
<dbReference type="GO" id="GO:0005524">
    <property type="term" value="F:ATP binding"/>
    <property type="evidence" value="ECO:0007669"/>
    <property type="project" value="UniProtKB-KW"/>
</dbReference>
<dbReference type="SUPFAM" id="SSF52540">
    <property type="entry name" value="P-loop containing nucleoside triphosphate hydrolases"/>
    <property type="match status" value="1"/>
</dbReference>
<dbReference type="PANTHER" id="PTHR42939:SF1">
    <property type="entry name" value="ABC TRANSPORTER ATP-BINDING PROTEIN ALBC-RELATED"/>
    <property type="match status" value="1"/>
</dbReference>
<dbReference type="Gene3D" id="3.40.50.300">
    <property type="entry name" value="P-loop containing nucleotide triphosphate hydrolases"/>
    <property type="match status" value="1"/>
</dbReference>
<evidence type="ECO:0000256" key="2">
    <source>
        <dbReference type="ARBA" id="ARBA00022741"/>
    </source>
</evidence>
<dbReference type="SMART" id="SM00382">
    <property type="entry name" value="AAA"/>
    <property type="match status" value="1"/>
</dbReference>
<name>A0A6N7PSE2_9BACT</name>
<dbReference type="CDD" id="cd03230">
    <property type="entry name" value="ABC_DR_subfamily_A"/>
    <property type="match status" value="1"/>
</dbReference>
<keyword evidence="2" id="KW-0547">Nucleotide-binding</keyword>
<dbReference type="InterPro" id="IPR027417">
    <property type="entry name" value="P-loop_NTPase"/>
</dbReference>
<keyword evidence="6" id="KW-1185">Reference proteome</keyword>
<gene>
    <name evidence="5" type="ORF">GF068_21990</name>
</gene>
<dbReference type="PROSITE" id="PS50893">
    <property type="entry name" value="ABC_TRANSPORTER_2"/>
    <property type="match status" value="1"/>
</dbReference>
<dbReference type="InterPro" id="IPR003439">
    <property type="entry name" value="ABC_transporter-like_ATP-bd"/>
</dbReference>
<evidence type="ECO:0000256" key="1">
    <source>
        <dbReference type="ARBA" id="ARBA00022448"/>
    </source>
</evidence>
<dbReference type="InterPro" id="IPR003593">
    <property type="entry name" value="AAA+_ATPase"/>
</dbReference>
<dbReference type="InterPro" id="IPR051782">
    <property type="entry name" value="ABC_Transporter_VariousFunc"/>
</dbReference>
<dbReference type="PANTHER" id="PTHR42939">
    <property type="entry name" value="ABC TRANSPORTER ATP-BINDING PROTEIN ALBC-RELATED"/>
    <property type="match status" value="1"/>
</dbReference>
<evidence type="ECO:0000313" key="5">
    <source>
        <dbReference type="EMBL" id="MRG94567.1"/>
    </source>
</evidence>
<evidence type="ECO:0000256" key="3">
    <source>
        <dbReference type="ARBA" id="ARBA00022840"/>
    </source>
</evidence>
<organism evidence="5 6">
    <name type="scientific">Polyangium spumosum</name>
    <dbReference type="NCBI Taxonomy" id="889282"/>
    <lineage>
        <taxon>Bacteria</taxon>
        <taxon>Pseudomonadati</taxon>
        <taxon>Myxococcota</taxon>
        <taxon>Polyangia</taxon>
        <taxon>Polyangiales</taxon>
        <taxon>Polyangiaceae</taxon>
        <taxon>Polyangium</taxon>
    </lineage>
</organism>
<evidence type="ECO:0000259" key="4">
    <source>
        <dbReference type="PROSITE" id="PS50893"/>
    </source>
</evidence>
<dbReference type="GO" id="GO:0016887">
    <property type="term" value="F:ATP hydrolysis activity"/>
    <property type="evidence" value="ECO:0007669"/>
    <property type="project" value="InterPro"/>
</dbReference>
<dbReference type="AlphaFoldDB" id="A0A6N7PSE2"/>
<protein>
    <submittedName>
        <fullName evidence="5">ATP-binding cassette domain-containing protein</fullName>
    </submittedName>
</protein>
<dbReference type="OrthoDB" id="9809450at2"/>
<dbReference type="RefSeq" id="WP_153821406.1">
    <property type="nucleotide sequence ID" value="NZ_WJIE01000006.1"/>
</dbReference>
<dbReference type="Proteomes" id="UP000440224">
    <property type="component" value="Unassembled WGS sequence"/>
</dbReference>
<sequence>MSRAPRLTRIVGTGLIKAYGPTVALRGVNLTIELGELLVIEGANGSGKSTLLGILGTVIKPTAGRVDYQPLGDDLLAVRAEVGWVSHETMAYPDLSGRKNVELAARLVGLDAGEAWTRAASRFELGAFAERPVRTYSRGQRQRIALARALTHEPSLVLLDEPTTGLDKAGVSRLLAVVDEEVARGAAVVVVSHEPELFRERAGARLVLDRGRVVSSVTSAARA</sequence>
<dbReference type="EMBL" id="WJIE01000006">
    <property type="protein sequence ID" value="MRG94567.1"/>
    <property type="molecule type" value="Genomic_DNA"/>
</dbReference>
<reference evidence="5 6" key="1">
    <citation type="submission" date="2019-10" db="EMBL/GenBank/DDBJ databases">
        <title>A soil myxobacterium in the family Polyangiaceae.</title>
        <authorList>
            <person name="Li Y."/>
            <person name="Wang J."/>
        </authorList>
    </citation>
    <scope>NUCLEOTIDE SEQUENCE [LARGE SCALE GENOMIC DNA]</scope>
    <source>
        <strain evidence="5 6">DSM 14734</strain>
    </source>
</reference>
<keyword evidence="3 5" id="KW-0067">ATP-binding</keyword>
<feature type="domain" description="ABC transporter" evidence="4">
    <location>
        <begin position="10"/>
        <end position="223"/>
    </location>
</feature>
<accession>A0A6N7PSE2</accession>
<comment type="caution">
    <text evidence="5">The sequence shown here is derived from an EMBL/GenBank/DDBJ whole genome shotgun (WGS) entry which is preliminary data.</text>
</comment>
<dbReference type="Pfam" id="PF00005">
    <property type="entry name" value="ABC_tran"/>
    <property type="match status" value="1"/>
</dbReference>
<evidence type="ECO:0000313" key="6">
    <source>
        <dbReference type="Proteomes" id="UP000440224"/>
    </source>
</evidence>
<keyword evidence="1" id="KW-0813">Transport</keyword>